<dbReference type="EMBL" id="JABXBU010000030">
    <property type="protein sequence ID" value="KAF8785108.1"/>
    <property type="molecule type" value="Genomic_DNA"/>
</dbReference>
<dbReference type="Proteomes" id="UP000807504">
    <property type="component" value="Unassembled WGS sequence"/>
</dbReference>
<dbReference type="AlphaFoldDB" id="A0A8T0F4B5"/>
<proteinExistence type="predicted"/>
<evidence type="ECO:0000313" key="2">
    <source>
        <dbReference type="Proteomes" id="UP000807504"/>
    </source>
</evidence>
<evidence type="ECO:0000313" key="1">
    <source>
        <dbReference type="EMBL" id="KAF8785108.1"/>
    </source>
</evidence>
<gene>
    <name evidence="1" type="ORF">HNY73_010695</name>
</gene>
<reference evidence="1" key="1">
    <citation type="journal article" date="2020" name="bioRxiv">
        <title>Chromosome-level reference genome of the European wasp spider Argiope bruennichi: a resource for studies on range expansion and evolutionary adaptation.</title>
        <authorList>
            <person name="Sheffer M.M."/>
            <person name="Hoppe A."/>
            <person name="Krehenwinkel H."/>
            <person name="Uhl G."/>
            <person name="Kuss A.W."/>
            <person name="Jensen L."/>
            <person name="Jensen C."/>
            <person name="Gillespie R.G."/>
            <person name="Hoff K.J."/>
            <person name="Prost S."/>
        </authorList>
    </citation>
    <scope>NUCLEOTIDE SEQUENCE</scope>
</reference>
<reference evidence="1" key="2">
    <citation type="submission" date="2020-06" db="EMBL/GenBank/DDBJ databases">
        <authorList>
            <person name="Sheffer M."/>
        </authorList>
    </citation>
    <scope>NUCLEOTIDE SEQUENCE</scope>
</reference>
<sequence length="129" mass="14943">MAEDKKEKLVIIQGEEPSHMNAIHTIHASNLAGARNWIFSQNYETQSQILETRWRYEMTFSHAPHSEKVSCSFILERKDSVNQPVNVVFRVSFSHENHRLLLNVETFVRDNMLPGDELQGFIAEIITFA</sequence>
<name>A0A8T0F4B5_ARGBR</name>
<organism evidence="1 2">
    <name type="scientific">Argiope bruennichi</name>
    <name type="common">Wasp spider</name>
    <name type="synonym">Aranea bruennichi</name>
    <dbReference type="NCBI Taxonomy" id="94029"/>
    <lineage>
        <taxon>Eukaryota</taxon>
        <taxon>Metazoa</taxon>
        <taxon>Ecdysozoa</taxon>
        <taxon>Arthropoda</taxon>
        <taxon>Chelicerata</taxon>
        <taxon>Arachnida</taxon>
        <taxon>Araneae</taxon>
        <taxon>Araneomorphae</taxon>
        <taxon>Entelegynae</taxon>
        <taxon>Araneoidea</taxon>
        <taxon>Araneidae</taxon>
        <taxon>Argiope</taxon>
    </lineage>
</organism>
<protein>
    <submittedName>
        <fullName evidence="1">Uncharacterized protein</fullName>
    </submittedName>
</protein>
<comment type="caution">
    <text evidence="1">The sequence shown here is derived from an EMBL/GenBank/DDBJ whole genome shotgun (WGS) entry which is preliminary data.</text>
</comment>
<accession>A0A8T0F4B5</accession>
<keyword evidence="2" id="KW-1185">Reference proteome</keyword>